<dbReference type="WBParaSite" id="maker-unitig_34246-snap-gene-0.1-mRNA-1">
    <property type="protein sequence ID" value="maker-unitig_34246-snap-gene-0.1-mRNA-1"/>
    <property type="gene ID" value="maker-unitig_34246-snap-gene-0.1"/>
</dbReference>
<reference evidence="2" key="1">
    <citation type="submission" date="2016-11" db="UniProtKB">
        <authorList>
            <consortium name="WormBaseParasite"/>
        </authorList>
    </citation>
    <scope>IDENTIFICATION</scope>
</reference>
<accession>A0A1I8FHI9</accession>
<name>A0A1I8FHI9_9PLAT</name>
<sequence>GTKLVHKMESRLAPIVSFVREEEGRGGRPGAKSVIEGVPRDSGELRVRATARALDSEGRLWTWGFDELRPRLVNYFSNTRQRVDRVSVLRRAPTLSSHYGAGKSLCAASHLSVGTARKAPGEATICIPKALMDLSGWSIRPVCRAQSQLRCTGRHQLHSRGAASPTFGELGHGDMVKSSARPMVCKALERVRVAELLWLRASAYFCRPLKSDGSDAEEKLGKYPVVGTSEF</sequence>
<keyword evidence="1" id="KW-1185">Reference proteome</keyword>
<protein>
    <submittedName>
        <fullName evidence="2">Ig-like domain-containing protein</fullName>
    </submittedName>
</protein>
<organism evidence="1 2">
    <name type="scientific">Macrostomum lignano</name>
    <dbReference type="NCBI Taxonomy" id="282301"/>
    <lineage>
        <taxon>Eukaryota</taxon>
        <taxon>Metazoa</taxon>
        <taxon>Spiralia</taxon>
        <taxon>Lophotrochozoa</taxon>
        <taxon>Platyhelminthes</taxon>
        <taxon>Rhabditophora</taxon>
        <taxon>Macrostomorpha</taxon>
        <taxon>Macrostomida</taxon>
        <taxon>Macrostomidae</taxon>
        <taxon>Macrostomum</taxon>
    </lineage>
</organism>
<dbReference type="Proteomes" id="UP000095280">
    <property type="component" value="Unplaced"/>
</dbReference>
<dbReference type="AlphaFoldDB" id="A0A1I8FHI9"/>
<evidence type="ECO:0000313" key="1">
    <source>
        <dbReference type="Proteomes" id="UP000095280"/>
    </source>
</evidence>
<proteinExistence type="predicted"/>
<evidence type="ECO:0000313" key="2">
    <source>
        <dbReference type="WBParaSite" id="maker-unitig_34246-snap-gene-0.1-mRNA-1"/>
    </source>
</evidence>